<dbReference type="InterPro" id="IPR005331">
    <property type="entry name" value="Sulfotransferase"/>
</dbReference>
<keyword evidence="9" id="KW-0325">Glycoprotein</keyword>
<dbReference type="EMBL" id="OU015569">
    <property type="protein sequence ID" value="CAG5099158.1"/>
    <property type="molecule type" value="Genomic_DNA"/>
</dbReference>
<evidence type="ECO:0000256" key="8">
    <source>
        <dbReference type="ARBA" id="ARBA00023136"/>
    </source>
</evidence>
<evidence type="ECO:0000256" key="6">
    <source>
        <dbReference type="ARBA" id="ARBA00022989"/>
    </source>
</evidence>
<name>A0ABN7SJP2_OIKDI</name>
<keyword evidence="3" id="KW-0808">Transferase</keyword>
<evidence type="ECO:0000256" key="2">
    <source>
        <dbReference type="ARBA" id="ARBA00010569"/>
    </source>
</evidence>
<dbReference type="Gene3D" id="3.40.50.300">
    <property type="entry name" value="P-loop containing nucleotide triphosphate hydrolases"/>
    <property type="match status" value="1"/>
</dbReference>
<evidence type="ECO:0000256" key="3">
    <source>
        <dbReference type="ARBA" id="ARBA00022679"/>
    </source>
</evidence>
<comment type="subcellular location">
    <subcellularLocation>
        <location evidence="1">Golgi apparatus membrane</location>
        <topology evidence="1">Single-pass type II membrane protein</topology>
    </subcellularLocation>
</comment>
<dbReference type="Proteomes" id="UP001158576">
    <property type="component" value="Chromosome XSR"/>
</dbReference>
<accession>A0ABN7SJP2</accession>
<comment type="similarity">
    <text evidence="2">Belongs to the sulfotransferase 3 family.</text>
</comment>
<organism evidence="10 11">
    <name type="scientific">Oikopleura dioica</name>
    <name type="common">Tunicate</name>
    <dbReference type="NCBI Taxonomy" id="34765"/>
    <lineage>
        <taxon>Eukaryota</taxon>
        <taxon>Metazoa</taxon>
        <taxon>Chordata</taxon>
        <taxon>Tunicata</taxon>
        <taxon>Appendicularia</taxon>
        <taxon>Copelata</taxon>
        <taxon>Oikopleuridae</taxon>
        <taxon>Oikopleura</taxon>
    </lineage>
</organism>
<gene>
    <name evidence="10" type="ORF">OKIOD_LOCUS7862</name>
</gene>
<keyword evidence="7" id="KW-0333">Golgi apparatus</keyword>
<dbReference type="InterPro" id="IPR027417">
    <property type="entry name" value="P-loop_NTPase"/>
</dbReference>
<keyword evidence="5" id="KW-0735">Signal-anchor</keyword>
<evidence type="ECO:0000256" key="1">
    <source>
        <dbReference type="ARBA" id="ARBA00004323"/>
    </source>
</evidence>
<keyword evidence="4" id="KW-0812">Transmembrane</keyword>
<evidence type="ECO:0000256" key="9">
    <source>
        <dbReference type="ARBA" id="ARBA00023180"/>
    </source>
</evidence>
<keyword evidence="8" id="KW-0472">Membrane</keyword>
<dbReference type="PANTHER" id="PTHR12129:SF15">
    <property type="entry name" value="URONYL 2-SULFOTRANSFERASE"/>
    <property type="match status" value="1"/>
</dbReference>
<keyword evidence="11" id="KW-1185">Reference proteome</keyword>
<dbReference type="Pfam" id="PF03567">
    <property type="entry name" value="Sulfotransfer_2"/>
    <property type="match status" value="1"/>
</dbReference>
<keyword evidence="6" id="KW-1133">Transmembrane helix</keyword>
<evidence type="ECO:0000256" key="7">
    <source>
        <dbReference type="ARBA" id="ARBA00023034"/>
    </source>
</evidence>
<evidence type="ECO:0000313" key="11">
    <source>
        <dbReference type="Proteomes" id="UP001158576"/>
    </source>
</evidence>
<evidence type="ECO:0000313" key="10">
    <source>
        <dbReference type="EMBL" id="CAG5099158.1"/>
    </source>
</evidence>
<reference evidence="10 11" key="1">
    <citation type="submission" date="2021-04" db="EMBL/GenBank/DDBJ databases">
        <authorList>
            <person name="Bliznina A."/>
        </authorList>
    </citation>
    <scope>NUCLEOTIDE SEQUENCE [LARGE SCALE GENOMIC DNA]</scope>
</reference>
<dbReference type="InterPro" id="IPR007734">
    <property type="entry name" value="Heparan_SO4_2-O-STrfase"/>
</dbReference>
<proteinExistence type="inferred from homology"/>
<sequence length="451" mass="51166">MTYEQIREHSQIQRKYKKNFQKKAAAQFNCKMCTISFHPRFASLFGRLIRGILQYGWIPAMLFIYMSPPQNAVIVERSEPLATESSKLKFQSAEALHVAASNIETTVASEIASPVEPKSNDASNYAASADFAAEKAKLDQNYGRALGQLPPLDSPPISTNFVFHNKMPKSGSTTMKHILSVLSKENNFILDHQRLCISDDCSAGADDGANGIKMVKEHLIEKRAANPNSKYLFLKHHHWLNMTELGLEKATFINVVRDPITRFASRYYFNRFGWGLSSGARRQTWKNDQEKDQTLDECVANGSEECIESLQVMVQYFCGTDAACGTKEGDGMEHDAGEVKRTDWQKTSRATEKAKQNILKDYYMIGVLEHFNETLDLFDKMLPEFFRGARAASQSEQVLSKRESSKTAHNAGFSNQTRLALEKGLLRYEMDLYNLCKAIFYRRLKFHGIEL</sequence>
<evidence type="ECO:0000256" key="4">
    <source>
        <dbReference type="ARBA" id="ARBA00022692"/>
    </source>
</evidence>
<dbReference type="PANTHER" id="PTHR12129">
    <property type="entry name" value="HEPARAN SULFATE 2-O-SULFOTRANSFERASE"/>
    <property type="match status" value="1"/>
</dbReference>
<dbReference type="SUPFAM" id="SSF52540">
    <property type="entry name" value="P-loop containing nucleoside triphosphate hydrolases"/>
    <property type="match status" value="1"/>
</dbReference>
<evidence type="ECO:0000256" key="5">
    <source>
        <dbReference type="ARBA" id="ARBA00022968"/>
    </source>
</evidence>
<protein>
    <submittedName>
        <fullName evidence="10">Oidioi.mRNA.OKI2018_I69.XSR.g16304.t2.cds</fullName>
    </submittedName>
</protein>